<dbReference type="InterPro" id="IPR000048">
    <property type="entry name" value="IQ_motif_EF-hand-BS"/>
</dbReference>
<feature type="compositionally biased region" description="Low complexity" evidence="1">
    <location>
        <begin position="540"/>
        <end position="560"/>
    </location>
</feature>
<feature type="compositionally biased region" description="Low complexity" evidence="1">
    <location>
        <begin position="854"/>
        <end position="870"/>
    </location>
</feature>
<reference evidence="2" key="1">
    <citation type="submission" date="2021-05" db="EMBL/GenBank/DDBJ databases">
        <title>The genome of the haptophyte Pavlova lutheri (Diacronema luteri, Pavlovales) - a model for lipid biosynthesis in eukaryotic algae.</title>
        <authorList>
            <person name="Hulatt C.J."/>
            <person name="Posewitz M.C."/>
        </authorList>
    </citation>
    <scope>NUCLEOTIDE SEQUENCE</scope>
    <source>
        <strain evidence="2">NIVA-4/92</strain>
    </source>
</reference>
<dbReference type="Proteomes" id="UP000751190">
    <property type="component" value="Unassembled WGS sequence"/>
</dbReference>
<sequence>MAVESSDRRRSSVPRGFVGSAMLDRFTHSHEPMVEAWAKGHGESLLQIATSLQLLLGTERLRAPRAALVALIIESGRSPFEFQKLSQASVDGRLRELALHLERSFARRLSTTDAERAAEEAALAELERKASEAALGAALRRRSVAERRVSLAGATSVLQHRRSKDPELARRGSASGTEIAAAAVVAAAERAEAEAEVAAAAACGEGPPAPARLPPNVGALLAEVRRVWLPTTLVDMLHARAADLQLTGASRLHAAGLSTLLLLAHAARDGALELLRDLPDPSASWPPAAASIGRLASVLSTALRRATGQALRAALELSVTLLALDVQQPAARASENAAAVEPLALRAQLRAAHGLEGRLRTMADTHHPHTSFPPPFVHGAARLLALLGLRVRSAHAASSRFAHASVPGSEDGARAAVAKDWIVHASTDEHARMVRAANVVSRRWRAYAEVGLVGDRSRRRLRALHEAAALHIQATERARAHRLAYGRQRRCATTIGASVRAMLDRELVRAAAAQALATQAEQETLDVHPASAQRAECARRSGATTASSARSSVVRGWARAPHANSAPLSRASLGAQNELSAQGATRSSRMSPVAGSPGAHRRSLSVRRTTAFATGGASDNGGGSTSSPFGRLARRGVGPGGAGPGGSGATSPLPASHALLLATADEPDASADAAHAPLPFLPLFGSPASRGAGAAVRGPLSASPNASLFLVALDAQRARRMLGWLARRSAAMRLQAVARGRGARRRARQLRAEVAHAEVAAAARARATREMHAVSTLNKHARAHIARLRAKQTEAVARACTMAARARTHRVFIARLRALAPPNCPREPGALPRPLSEWASADAERARWAVSEAGAGADGARAQAEQLATPHAPPPAAAAGAAHVELQRARASAVAPAAAEARASAARPSSAQPRRALTIIPRAEDARTFFRTYAATRRAHEAIMPDLVESDVRRIVVWAEPWRGKLQIPHAQMATELTDALRQIDATALQVAAGVVAEEAAAARAAAPASADGDGQRSPRSRALARLAHQMRRNAQQRDDAIAEGVGRAPKSLLRALASAQLHGLAMLHAAPRAPRLPRTVEPPPFSAAVFPAPRLPKMAALVPRPTSAPLERSVLRPQMQPQAPGARTARLGVPARPGEQHALPASSAASPPPRASAPAATAQPHERERAGD</sequence>
<dbReference type="PANTHER" id="PTHR22706">
    <property type="entry name" value="ASSEMBLY FACTOR FOR SPINDLE MICROTUBULES"/>
    <property type="match status" value="1"/>
</dbReference>
<dbReference type="PANTHER" id="PTHR22706:SF2">
    <property type="entry name" value="SFI1 SPINDLE BODY DOMAIN-CONTAINING PROTEIN"/>
    <property type="match status" value="1"/>
</dbReference>
<feature type="region of interest" description="Disordered" evidence="1">
    <location>
        <begin position="1109"/>
        <end position="1173"/>
    </location>
</feature>
<dbReference type="GO" id="GO:0000278">
    <property type="term" value="P:mitotic cell cycle"/>
    <property type="evidence" value="ECO:0007669"/>
    <property type="project" value="TreeGrafter"/>
</dbReference>
<dbReference type="EMBL" id="JAGTXO010000010">
    <property type="protein sequence ID" value="KAG8465653.1"/>
    <property type="molecule type" value="Genomic_DNA"/>
</dbReference>
<dbReference type="GO" id="GO:0007051">
    <property type="term" value="P:spindle organization"/>
    <property type="evidence" value="ECO:0007669"/>
    <property type="project" value="TreeGrafter"/>
</dbReference>
<gene>
    <name evidence="2" type="ORF">KFE25_002960</name>
</gene>
<name>A0A8J6CFH9_DIALT</name>
<protein>
    <submittedName>
        <fullName evidence="2">Uncharacterized protein</fullName>
    </submittedName>
</protein>
<dbReference type="OrthoDB" id="10689874at2759"/>
<dbReference type="GO" id="GO:0005516">
    <property type="term" value="F:calmodulin binding"/>
    <property type="evidence" value="ECO:0007669"/>
    <property type="project" value="TreeGrafter"/>
</dbReference>
<evidence type="ECO:0000313" key="2">
    <source>
        <dbReference type="EMBL" id="KAG8465653.1"/>
    </source>
</evidence>
<proteinExistence type="predicted"/>
<dbReference type="SMART" id="SM00015">
    <property type="entry name" value="IQ"/>
    <property type="match status" value="3"/>
</dbReference>
<dbReference type="AlphaFoldDB" id="A0A8J6CFH9"/>
<dbReference type="GO" id="GO:0000922">
    <property type="term" value="C:spindle pole"/>
    <property type="evidence" value="ECO:0007669"/>
    <property type="project" value="TreeGrafter"/>
</dbReference>
<keyword evidence="3" id="KW-1185">Reference proteome</keyword>
<feature type="region of interest" description="Disordered" evidence="1">
    <location>
        <begin position="527"/>
        <end position="652"/>
    </location>
</feature>
<dbReference type="PROSITE" id="PS50096">
    <property type="entry name" value="IQ"/>
    <property type="match status" value="1"/>
</dbReference>
<accession>A0A8J6CFH9</accession>
<feature type="compositionally biased region" description="Polar residues" evidence="1">
    <location>
        <begin position="574"/>
        <end position="590"/>
    </location>
</feature>
<organism evidence="2 3">
    <name type="scientific">Diacronema lutheri</name>
    <name type="common">Unicellular marine alga</name>
    <name type="synonym">Monochrysis lutheri</name>
    <dbReference type="NCBI Taxonomy" id="2081491"/>
    <lineage>
        <taxon>Eukaryota</taxon>
        <taxon>Haptista</taxon>
        <taxon>Haptophyta</taxon>
        <taxon>Pavlovophyceae</taxon>
        <taxon>Pavlovales</taxon>
        <taxon>Pavlovaceae</taxon>
        <taxon>Diacronema</taxon>
    </lineage>
</organism>
<dbReference type="GO" id="GO:0051295">
    <property type="term" value="P:establishment of meiotic spindle localization"/>
    <property type="evidence" value="ECO:0007669"/>
    <property type="project" value="TreeGrafter"/>
</dbReference>
<evidence type="ECO:0000313" key="3">
    <source>
        <dbReference type="Proteomes" id="UP000751190"/>
    </source>
</evidence>
<comment type="caution">
    <text evidence="2">The sequence shown here is derived from an EMBL/GenBank/DDBJ whole genome shotgun (WGS) entry which is preliminary data.</text>
</comment>
<dbReference type="InterPro" id="IPR051185">
    <property type="entry name" value="ASPM"/>
</dbReference>
<feature type="compositionally biased region" description="Gly residues" evidence="1">
    <location>
        <begin position="637"/>
        <end position="648"/>
    </location>
</feature>
<evidence type="ECO:0000256" key="1">
    <source>
        <dbReference type="SAM" id="MobiDB-lite"/>
    </source>
</evidence>
<feature type="region of interest" description="Disordered" evidence="1">
    <location>
        <begin position="854"/>
        <end position="879"/>
    </location>
</feature>